<feature type="binding site" evidence="5">
    <location>
        <position position="2"/>
    </location>
    <ligand>
        <name>Zn(2+)</name>
        <dbReference type="ChEBI" id="CHEBI:29105"/>
    </ligand>
</feature>
<evidence type="ECO:0000256" key="4">
    <source>
        <dbReference type="PROSITE-ProRule" id="PRU00175"/>
    </source>
</evidence>
<evidence type="ECO:0000256" key="1">
    <source>
        <dbReference type="ARBA" id="ARBA00022723"/>
    </source>
</evidence>
<name>A0A9Q0YA71_HOLLE</name>
<dbReference type="PANTHER" id="PTHR31424:SF3">
    <property type="entry name" value="RING-TYPE DOMAIN-CONTAINING PROTEIN"/>
    <property type="match status" value="1"/>
</dbReference>
<feature type="domain" description="RING-type" evidence="6">
    <location>
        <begin position="136"/>
        <end position="177"/>
    </location>
</feature>
<evidence type="ECO:0000256" key="5">
    <source>
        <dbReference type="PROSITE-ProRule" id="PRU01263"/>
    </source>
</evidence>
<evidence type="ECO:0000313" key="8">
    <source>
        <dbReference type="EMBL" id="KAJ8017696.1"/>
    </source>
</evidence>
<dbReference type="SUPFAM" id="SSF57850">
    <property type="entry name" value="RING/U-box"/>
    <property type="match status" value="1"/>
</dbReference>
<dbReference type="PROSITE" id="PS51915">
    <property type="entry name" value="ZAD"/>
    <property type="match status" value="1"/>
</dbReference>
<evidence type="ECO:0000259" key="7">
    <source>
        <dbReference type="PROSITE" id="PS51915"/>
    </source>
</evidence>
<accession>A0A9Q0YA71</accession>
<dbReference type="Proteomes" id="UP001152320">
    <property type="component" value="Unassembled WGS sequence"/>
</dbReference>
<dbReference type="InterPro" id="IPR009689">
    <property type="entry name" value="DUF1280"/>
</dbReference>
<keyword evidence="2 4" id="KW-0863">Zinc-finger</keyword>
<dbReference type="PROSITE" id="PS00518">
    <property type="entry name" value="ZF_RING_1"/>
    <property type="match status" value="1"/>
</dbReference>
<reference evidence="8" key="1">
    <citation type="submission" date="2021-10" db="EMBL/GenBank/DDBJ databases">
        <title>Tropical sea cucumber genome reveals ecological adaptation and Cuvierian tubules defense mechanism.</title>
        <authorList>
            <person name="Chen T."/>
        </authorList>
    </citation>
    <scope>NUCLEOTIDE SEQUENCE</scope>
    <source>
        <strain evidence="8">Nanhai2018</strain>
        <tissue evidence="8">Muscle</tissue>
    </source>
</reference>
<feature type="domain" description="ZAD" evidence="7">
    <location>
        <begin position="1"/>
        <end position="79"/>
    </location>
</feature>
<sequence length="544" mass="61531">MCRLCGNRVQKRAAHARGYKPKLCITYVEKISAKFGVNVENDESQKHPKHICHTCYCKLFNKKQCVAKTWNSHPRTGPCQVCEQWELQAKGGGQKKRKFPNIQRRDVNVLNSCIHGPKVPQLEERFQLMTPDEFKCGRCNKIASEALESPCQHLFCLNCLKEAQAAESDTCRCNVCKQAFPLSEVSSPREYFHRVVSLVPVTCTLCKATIPLQDAEKHLCGPSILQRPLHTPLTPAMEAIGSHILKSKLRQSSDGATVSFKTRGQPIQVMHIPKPRKDSNEALPATVRKRCQLLAQTRAILSKECPGPQLVQEVKQLAKEDLKVTLDQLNLSRVTIPKGDFLTVKAEICTTWKKARELKRWLRQYGITSESEGSLREEQKGIISDNVRAEWVPMLHKEDDGGTIIKTTPLVGVKSLSQKIFHQLNGLDRLALLKWNDAIPPEEIWVKIGGDKGGGNFKQVFQLANVDHPNSPQNTVVVTIFEADDTMANLKIRLHQHCQQLLKLPKMMWKDKTLRIFLFGDYEYLCRVHGITGASGRHCCLWVQ</sequence>
<dbReference type="Gene3D" id="3.30.40.10">
    <property type="entry name" value="Zinc/RING finger domain, C3HC4 (zinc finger)"/>
    <property type="match status" value="1"/>
</dbReference>
<dbReference type="OrthoDB" id="10032694at2759"/>
<dbReference type="InterPro" id="IPR013083">
    <property type="entry name" value="Znf_RING/FYVE/PHD"/>
</dbReference>
<keyword evidence="3 5" id="KW-0862">Zinc</keyword>
<evidence type="ECO:0000256" key="2">
    <source>
        <dbReference type="ARBA" id="ARBA00022771"/>
    </source>
</evidence>
<comment type="caution">
    <text evidence="8">The sequence shown here is derived from an EMBL/GenBank/DDBJ whole genome shotgun (WGS) entry which is preliminary data.</text>
</comment>
<dbReference type="AlphaFoldDB" id="A0A9Q0YA71"/>
<dbReference type="EMBL" id="JAIZAY010001132">
    <property type="protein sequence ID" value="KAJ8017696.1"/>
    <property type="molecule type" value="Genomic_DNA"/>
</dbReference>
<feature type="binding site" evidence="5">
    <location>
        <position position="5"/>
    </location>
    <ligand>
        <name>Zn(2+)</name>
        <dbReference type="ChEBI" id="CHEBI:29105"/>
    </ligand>
</feature>
<protein>
    <submittedName>
        <fullName evidence="8">V(D)J recombination activating protein 1</fullName>
    </submittedName>
</protein>
<dbReference type="GO" id="GO:0008270">
    <property type="term" value="F:zinc ion binding"/>
    <property type="evidence" value="ECO:0007669"/>
    <property type="project" value="UniProtKB-UniRule"/>
</dbReference>
<dbReference type="InterPro" id="IPR017907">
    <property type="entry name" value="Znf_RING_CS"/>
</dbReference>
<dbReference type="Pfam" id="PF06918">
    <property type="entry name" value="DUF1280"/>
    <property type="match status" value="1"/>
</dbReference>
<keyword evidence="1 5" id="KW-0479">Metal-binding</keyword>
<dbReference type="PROSITE" id="PS50089">
    <property type="entry name" value="ZF_RING_2"/>
    <property type="match status" value="1"/>
</dbReference>
<dbReference type="InterPro" id="IPR012934">
    <property type="entry name" value="Znf_AD"/>
</dbReference>
<dbReference type="InterPro" id="IPR001841">
    <property type="entry name" value="Znf_RING"/>
</dbReference>
<proteinExistence type="predicted"/>
<evidence type="ECO:0000259" key="6">
    <source>
        <dbReference type="PROSITE" id="PS50089"/>
    </source>
</evidence>
<gene>
    <name evidence="8" type="ORF">HOLleu_44707</name>
</gene>
<evidence type="ECO:0000313" key="9">
    <source>
        <dbReference type="Proteomes" id="UP001152320"/>
    </source>
</evidence>
<feature type="binding site" evidence="5">
    <location>
        <position position="55"/>
    </location>
    <ligand>
        <name>Zn(2+)</name>
        <dbReference type="ChEBI" id="CHEBI:29105"/>
    </ligand>
</feature>
<dbReference type="GO" id="GO:0005634">
    <property type="term" value="C:nucleus"/>
    <property type="evidence" value="ECO:0007669"/>
    <property type="project" value="InterPro"/>
</dbReference>
<feature type="binding site" evidence="5">
    <location>
        <position position="52"/>
    </location>
    <ligand>
        <name>Zn(2+)</name>
        <dbReference type="ChEBI" id="CHEBI:29105"/>
    </ligand>
</feature>
<organism evidence="8 9">
    <name type="scientific">Holothuria leucospilota</name>
    <name type="common">Black long sea cucumber</name>
    <name type="synonym">Mertensiothuria leucospilota</name>
    <dbReference type="NCBI Taxonomy" id="206669"/>
    <lineage>
        <taxon>Eukaryota</taxon>
        <taxon>Metazoa</taxon>
        <taxon>Echinodermata</taxon>
        <taxon>Eleutherozoa</taxon>
        <taxon>Echinozoa</taxon>
        <taxon>Holothuroidea</taxon>
        <taxon>Aspidochirotacea</taxon>
        <taxon>Aspidochirotida</taxon>
        <taxon>Holothuriidae</taxon>
        <taxon>Holothuria</taxon>
    </lineage>
</organism>
<evidence type="ECO:0000256" key="3">
    <source>
        <dbReference type="ARBA" id="ARBA00022833"/>
    </source>
</evidence>
<keyword evidence="9" id="KW-1185">Reference proteome</keyword>
<dbReference type="PANTHER" id="PTHR31424">
    <property type="entry name" value="PROTEIN CBG23806"/>
    <property type="match status" value="1"/>
</dbReference>